<feature type="domain" description="RecC C-terminal" evidence="12">
    <location>
        <begin position="810"/>
        <end position="1031"/>
    </location>
</feature>
<dbReference type="Gene3D" id="1.10.10.990">
    <property type="match status" value="1"/>
</dbReference>
<feature type="compositionally biased region" description="Low complexity" evidence="11">
    <location>
        <begin position="778"/>
        <end position="789"/>
    </location>
</feature>
<sequence length="1107" mass="126016">MLTLYPGNRMEELVQLMLELMRYGGREYPLAADQIVVQNPGMQHWLSMEMASHQGIAMNTDFPLLSRFIWKMMRRLDKAVPEQSPYAREVLVWRIYEALGQLRDHSAMVEPTAYWAADRTDLLKRFQLARTQADLYEQYLIYRPEWISAWDAGQFGGIAGAPESSAQWQGVLWHHLVQSEPRHPLYWLERCRALLKAKDAASDAHFPASAYLFGINTMAPLWWGFLQALGERMDLHVFLLNPSDEYWGDIQSPKAIARQRARWVDHEPNAKLADVGNPLLASMGRQGQEFIRLVYGEEQAEISVFTAPSGTTLLPTLQRDILRLHDATAAPQNIAADDSLVVTSAHSALREVQGLHDWLLGQFAADPSLTPRDVVVMCPAVEEYAPYIEAVFDSGVNLERGGVPRLPCSIADRSLSDSLPLVQSFMALMQLPDSRFTVNGILAHLRIPAVQRRFGLQAEDLHTITLWLEKAAIHWGLDATHKAQLELPADDRYTWQQGLERLLLGFAWGDEEHEYQHRLLLPWVEGDQAELLGKLIHLLHVLRDESRQWHGESSALQWQERLVRLLERVYTPGDEDQDGYDMVLAAIQDLTAYTQRAHCADQPLPLLVVQDFLRHHFSQPEQRQRFMTGQVTFCSMVPMRSIPFKVIAVLGLNDGQFPRQRQPLGFDLMAHTAARLGDRSRRGDDRYLFLEAILSARQALYLSYQGRSVKNNEVQQPSLVLQELLQYIEQGYGWRADNVIRQLPLQPFSPDNYRAPLQSYDGRWLQLMLSRSEGGQGQLPPLQLPPLGGATKWESSAPAEDSDDVRHESIEYWVRWFDHPAKALANTRLNLYLETEQRLLEDDEPFVASHLDRYTVQSDVISSVLQQGKAGGVLQRHEMRQMLPDNPRFAAELDEWQHDAEQFSAALTSLGYGALVAKPLVWAHQGLVLHAQSVASSDKQVLWRFANPKPKDHLRLWLHHLLANVQGPVETQGLFRPDIKAKTSKGEVNVAQRLTLSALTPEQAEALLQAWFEAWQAITSSPWPVSAALALMALDGKSTEKEGWYERWWLEQMDNDPYYVLFWPQCVVEPPEWGPAHDEWVSSLYQPLLDHLTVDHVTTGTDVGVSS</sequence>
<evidence type="ECO:0000256" key="1">
    <source>
        <dbReference type="ARBA" id="ARBA00022722"/>
    </source>
</evidence>
<dbReference type="GO" id="GO:0009338">
    <property type="term" value="C:exodeoxyribonuclease V complex"/>
    <property type="evidence" value="ECO:0007669"/>
    <property type="project" value="InterPro"/>
</dbReference>
<dbReference type="NCBIfam" id="TIGR01450">
    <property type="entry name" value="recC"/>
    <property type="match status" value="1"/>
</dbReference>
<evidence type="ECO:0000256" key="9">
    <source>
        <dbReference type="ARBA" id="ARBA00023204"/>
    </source>
</evidence>
<keyword evidence="9 10" id="KW-0234">DNA repair</keyword>
<name>A0AB38YJP5_9GAMM</name>
<evidence type="ECO:0000256" key="3">
    <source>
        <dbReference type="ARBA" id="ARBA00022763"/>
    </source>
</evidence>
<dbReference type="EMBL" id="CP101717">
    <property type="protein sequence ID" value="WLD59281.1"/>
    <property type="molecule type" value="Genomic_DNA"/>
</dbReference>
<dbReference type="Pfam" id="PF04257">
    <property type="entry name" value="Exonuc_V_gamma"/>
    <property type="match status" value="1"/>
</dbReference>
<evidence type="ECO:0000259" key="12">
    <source>
        <dbReference type="Pfam" id="PF17946"/>
    </source>
</evidence>
<keyword evidence="2 10" id="KW-0547">Nucleotide-binding</keyword>
<dbReference type="GO" id="GO:0003677">
    <property type="term" value="F:DNA binding"/>
    <property type="evidence" value="ECO:0007669"/>
    <property type="project" value="UniProtKB-UniRule"/>
</dbReference>
<dbReference type="InterPro" id="IPR027417">
    <property type="entry name" value="P-loop_NTPase"/>
</dbReference>
<dbReference type="AlphaFoldDB" id="A0AB38YJP5"/>
<keyword evidence="8 10" id="KW-0238">DNA-binding</keyword>
<dbReference type="SUPFAM" id="SSF52540">
    <property type="entry name" value="P-loop containing nucleoside triphosphate hydrolases"/>
    <property type="match status" value="2"/>
</dbReference>
<dbReference type="InterPro" id="IPR011335">
    <property type="entry name" value="Restrct_endonuc-II-like"/>
</dbReference>
<dbReference type="GO" id="GO:0000724">
    <property type="term" value="P:double-strand break repair via homologous recombination"/>
    <property type="evidence" value="ECO:0007669"/>
    <property type="project" value="UniProtKB-UniRule"/>
</dbReference>
<dbReference type="GO" id="GO:0005524">
    <property type="term" value="F:ATP binding"/>
    <property type="evidence" value="ECO:0007669"/>
    <property type="project" value="UniProtKB-UniRule"/>
</dbReference>
<organism evidence="13">
    <name type="scientific">Salinispirillum sp. LH 10-3-1</name>
    <dbReference type="NCBI Taxonomy" id="2952525"/>
    <lineage>
        <taxon>Bacteria</taxon>
        <taxon>Pseudomonadati</taxon>
        <taxon>Pseudomonadota</taxon>
        <taxon>Gammaproteobacteria</taxon>
        <taxon>Oceanospirillales</taxon>
        <taxon>Saccharospirillaceae</taxon>
        <taxon>Salinispirillum</taxon>
    </lineage>
</organism>
<dbReference type="GO" id="GO:0008854">
    <property type="term" value="F:exodeoxyribonuclease V activity"/>
    <property type="evidence" value="ECO:0007669"/>
    <property type="project" value="InterPro"/>
</dbReference>
<dbReference type="HAMAP" id="MF_01486">
    <property type="entry name" value="RecC"/>
    <property type="match status" value="1"/>
</dbReference>
<keyword evidence="3 10" id="KW-0227">DNA damage</keyword>
<accession>A0AB38YJP5</accession>
<evidence type="ECO:0000256" key="4">
    <source>
        <dbReference type="ARBA" id="ARBA00022801"/>
    </source>
</evidence>
<comment type="function">
    <text evidence="10">A helicase/nuclease that prepares dsDNA breaks (DSB) for recombinational DNA repair. Binds to DSBs and unwinds DNA via a highly rapid and processive ATP-dependent bidirectional helicase activity. Unwinds dsDNA until it encounters a Chi (crossover hotspot instigator) sequence from the 3' direction. Cuts ssDNA a few nucleotides 3' to the Chi site. The properties and activities of the enzyme are changed at Chi. The Chi-altered holoenzyme produces a long 3'-ssDNA overhang and facilitates RecA-binding to the ssDNA for homologous DNA recombination and repair. Holoenzyme degrades any linearized DNA that is unable to undergo homologous recombination. In the holoenzyme this subunit recognizes the wild-type Chi sequence, and when added to isolated RecB increases its ATP-dependent helicase processivity.</text>
</comment>
<dbReference type="Gene3D" id="3.40.50.10930">
    <property type="match status" value="1"/>
</dbReference>
<proteinExistence type="inferred from homology"/>
<comment type="similarity">
    <text evidence="10">Belongs to the RecC family.</text>
</comment>
<keyword evidence="7 10" id="KW-0067">ATP-binding</keyword>
<comment type="miscellaneous">
    <text evidence="10">In the RecBCD complex, RecB has a slow 3'-5' helicase, an exonuclease activity and loads RecA onto ssDNA, RecD has a fast 5'-3' helicase activity, while RecC stimulates the ATPase and processivity of the RecB helicase and contributes to recognition of the Chi site.</text>
</comment>
<evidence type="ECO:0000313" key="13">
    <source>
        <dbReference type="EMBL" id="WLD59281.1"/>
    </source>
</evidence>
<dbReference type="Gene3D" id="1.10.10.160">
    <property type="match status" value="1"/>
</dbReference>
<dbReference type="Pfam" id="PF17946">
    <property type="entry name" value="RecC_C"/>
    <property type="match status" value="1"/>
</dbReference>
<evidence type="ECO:0000256" key="6">
    <source>
        <dbReference type="ARBA" id="ARBA00022839"/>
    </source>
</evidence>
<protein>
    <recommendedName>
        <fullName evidence="10">RecBCD enzyme subunit RecC</fullName>
    </recommendedName>
    <alternativeName>
        <fullName evidence="10">Exonuclease V subunit RecC</fullName>
        <shortName evidence="10">ExoV subunit RecC</shortName>
    </alternativeName>
    <alternativeName>
        <fullName evidence="10">Helicase/nuclease RecBCD subunit RecC</fullName>
    </alternativeName>
</protein>
<gene>
    <name evidence="10 13" type="primary">recC</name>
    <name evidence="13" type="ORF">NFC81_05740</name>
</gene>
<dbReference type="PIRSF" id="PIRSF000980">
    <property type="entry name" value="RecC"/>
    <property type="match status" value="1"/>
</dbReference>
<evidence type="ECO:0000256" key="7">
    <source>
        <dbReference type="ARBA" id="ARBA00022840"/>
    </source>
</evidence>
<dbReference type="PANTHER" id="PTHR30591">
    <property type="entry name" value="RECBCD ENZYME SUBUNIT RECC"/>
    <property type="match status" value="1"/>
</dbReference>
<dbReference type="RefSeq" id="WP_304996572.1">
    <property type="nucleotide sequence ID" value="NZ_CP101717.1"/>
</dbReference>
<comment type="subunit">
    <text evidence="10">Heterotrimer of RecB, RecC and RecD. All subunits contribute to DNA-binding.</text>
</comment>
<dbReference type="InterPro" id="IPR013986">
    <property type="entry name" value="DExx_box_DNA_helicase_dom_sf"/>
</dbReference>
<feature type="region of interest" description="Disordered" evidence="11">
    <location>
        <begin position="776"/>
        <end position="801"/>
    </location>
</feature>
<dbReference type="Gene3D" id="3.40.50.300">
    <property type="entry name" value="P-loop containing nucleotide triphosphate hydrolases"/>
    <property type="match status" value="2"/>
</dbReference>
<reference evidence="13" key="1">
    <citation type="submission" date="2022-07" db="EMBL/GenBank/DDBJ databases">
        <title>Complete genome sequence of Salinispirillum sp. LH10-3-1 capable of multiple carbohydrate inversion isolated from a soda lake.</title>
        <authorList>
            <person name="Liu J."/>
            <person name="Zhai Y."/>
            <person name="Zhang H."/>
            <person name="Yang H."/>
            <person name="Qu J."/>
            <person name="Li J."/>
        </authorList>
    </citation>
    <scope>NUCLEOTIDE SEQUENCE</scope>
    <source>
        <strain evidence="13">LH 10-3-1</strain>
    </source>
</reference>
<dbReference type="SUPFAM" id="SSF52980">
    <property type="entry name" value="Restriction endonuclease-like"/>
    <property type="match status" value="1"/>
</dbReference>
<evidence type="ECO:0000256" key="10">
    <source>
        <dbReference type="HAMAP-Rule" id="MF_01486"/>
    </source>
</evidence>
<evidence type="ECO:0000256" key="11">
    <source>
        <dbReference type="SAM" id="MobiDB-lite"/>
    </source>
</evidence>
<keyword evidence="5 10" id="KW-0347">Helicase</keyword>
<dbReference type="InterPro" id="IPR006697">
    <property type="entry name" value="RecC"/>
</dbReference>
<evidence type="ECO:0000256" key="2">
    <source>
        <dbReference type="ARBA" id="ARBA00022741"/>
    </source>
</evidence>
<keyword evidence="6 10" id="KW-0269">Exonuclease</keyword>
<keyword evidence="4 10" id="KW-0378">Hydrolase</keyword>
<evidence type="ECO:0000256" key="5">
    <source>
        <dbReference type="ARBA" id="ARBA00022806"/>
    </source>
</evidence>
<keyword evidence="1 10" id="KW-0540">Nuclease</keyword>
<dbReference type="GO" id="GO:0003678">
    <property type="term" value="F:DNA helicase activity"/>
    <property type="evidence" value="ECO:0007669"/>
    <property type="project" value="UniProtKB-UniRule"/>
</dbReference>
<dbReference type="PANTHER" id="PTHR30591:SF1">
    <property type="entry name" value="RECBCD ENZYME SUBUNIT RECC"/>
    <property type="match status" value="1"/>
</dbReference>
<dbReference type="InterPro" id="IPR041500">
    <property type="entry name" value="RecC_C"/>
</dbReference>
<evidence type="ECO:0000256" key="8">
    <source>
        <dbReference type="ARBA" id="ARBA00023125"/>
    </source>
</evidence>